<reference evidence="3" key="1">
    <citation type="submission" date="2022-11" db="UniProtKB">
        <authorList>
            <consortium name="WormBaseParasite"/>
        </authorList>
    </citation>
    <scope>IDENTIFICATION</scope>
</reference>
<dbReference type="Proteomes" id="UP000887566">
    <property type="component" value="Unplaced"/>
</dbReference>
<dbReference type="PROSITE" id="PS00141">
    <property type="entry name" value="ASP_PROTEASE"/>
    <property type="match status" value="1"/>
</dbReference>
<dbReference type="InterPro" id="IPR021109">
    <property type="entry name" value="Peptidase_aspartic_dom_sf"/>
</dbReference>
<sequence>MEQLLELLRKQLDASRKREDKRAVAEAKREKKWVAAEAKRHTADLKQEEKYAATTQALLARIKAFPSQQLKGAVTPLNTGLAQERIIQSLCQCIDEVKFDPDNDVVKAIKHQTKKPQLKPGRGEVSASMSIEVSGSKPPGVCWNCGKEGLNNANCAFKNNKCCECGAVGHKDGRCFDKREFQPQVGKIVIQGIGTMQNVERNYADVFIHGVEVKLLADSGSDLTMTTHADWMKMGQPTLTPCPDANAVNGTSLRLYGYFDTKFCCTLASRNGSGMCYISDDIRVMGRGWLNQAIPEYLQSLMLICAPIKRKPESEVNATSIIAELQGEQREPPPDAHRSPTREARQTPSPQLLRRSTRIIHKLRKLDLDQHKASCRPIGF</sequence>
<dbReference type="AlphaFoldDB" id="A0A914WUM9"/>
<protein>
    <submittedName>
        <fullName evidence="3">Peptidase A2 domain-containing protein</fullName>
    </submittedName>
</protein>
<feature type="region of interest" description="Disordered" evidence="1">
    <location>
        <begin position="323"/>
        <end position="352"/>
    </location>
</feature>
<dbReference type="SUPFAM" id="SSF50630">
    <property type="entry name" value="Acid proteases"/>
    <property type="match status" value="1"/>
</dbReference>
<dbReference type="GO" id="GO:0006508">
    <property type="term" value="P:proteolysis"/>
    <property type="evidence" value="ECO:0007669"/>
    <property type="project" value="InterPro"/>
</dbReference>
<evidence type="ECO:0000256" key="1">
    <source>
        <dbReference type="SAM" id="MobiDB-lite"/>
    </source>
</evidence>
<dbReference type="InterPro" id="IPR001969">
    <property type="entry name" value="Aspartic_peptidase_AS"/>
</dbReference>
<proteinExistence type="predicted"/>
<keyword evidence="2" id="KW-1185">Reference proteome</keyword>
<accession>A0A914WUM9</accession>
<dbReference type="GO" id="GO:0003676">
    <property type="term" value="F:nucleic acid binding"/>
    <property type="evidence" value="ECO:0007669"/>
    <property type="project" value="InterPro"/>
</dbReference>
<evidence type="ECO:0000313" key="2">
    <source>
        <dbReference type="Proteomes" id="UP000887566"/>
    </source>
</evidence>
<dbReference type="SUPFAM" id="SSF57756">
    <property type="entry name" value="Retrovirus zinc finger-like domains"/>
    <property type="match status" value="1"/>
</dbReference>
<dbReference type="GO" id="GO:0008270">
    <property type="term" value="F:zinc ion binding"/>
    <property type="evidence" value="ECO:0007669"/>
    <property type="project" value="InterPro"/>
</dbReference>
<feature type="compositionally biased region" description="Basic and acidic residues" evidence="1">
    <location>
        <begin position="327"/>
        <end position="345"/>
    </location>
</feature>
<evidence type="ECO:0000313" key="3">
    <source>
        <dbReference type="WBParaSite" id="PSAMB.scaffold5320size12042.g26357.t1"/>
    </source>
</evidence>
<dbReference type="InterPro" id="IPR036875">
    <property type="entry name" value="Znf_CCHC_sf"/>
</dbReference>
<dbReference type="GO" id="GO:0004190">
    <property type="term" value="F:aspartic-type endopeptidase activity"/>
    <property type="evidence" value="ECO:0007669"/>
    <property type="project" value="InterPro"/>
</dbReference>
<dbReference type="WBParaSite" id="PSAMB.scaffold5320size12042.g26357.t1">
    <property type="protein sequence ID" value="PSAMB.scaffold5320size12042.g26357.t1"/>
    <property type="gene ID" value="PSAMB.scaffold5320size12042.g26357"/>
</dbReference>
<name>A0A914WUM9_9BILA</name>
<organism evidence="2 3">
    <name type="scientific">Plectus sambesii</name>
    <dbReference type="NCBI Taxonomy" id="2011161"/>
    <lineage>
        <taxon>Eukaryota</taxon>
        <taxon>Metazoa</taxon>
        <taxon>Ecdysozoa</taxon>
        <taxon>Nematoda</taxon>
        <taxon>Chromadorea</taxon>
        <taxon>Plectida</taxon>
        <taxon>Plectina</taxon>
        <taxon>Plectoidea</taxon>
        <taxon>Plectidae</taxon>
        <taxon>Plectus</taxon>
    </lineage>
</organism>